<evidence type="ECO:0000313" key="3">
    <source>
        <dbReference type="EMBL" id="OQE00489.1"/>
    </source>
</evidence>
<accession>A0A1V6RGC1</accession>
<sequence length="117" mass="13073">MSLWLILATSSFPLHMIWNSVVLETHQANAYVAITITDNFTEGADWTIPPFATYTGGPQLTVSHDGVERLQQQAQNKSLEWLSAESCIKKYSEDLTYEYGDVLIVVNTSTYVPSDPT</sequence>
<evidence type="ECO:0000256" key="1">
    <source>
        <dbReference type="SAM" id="SignalP"/>
    </source>
</evidence>
<dbReference type="EMBL" id="MDYP01000051">
    <property type="protein sequence ID" value="OQE00489.1"/>
    <property type="molecule type" value="Genomic_DNA"/>
</dbReference>
<comment type="caution">
    <text evidence="3">The sequence shown here is derived from an EMBL/GenBank/DDBJ whole genome shotgun (WGS) entry which is preliminary data.</text>
</comment>
<feature type="signal peptide" evidence="1">
    <location>
        <begin position="1"/>
        <end position="19"/>
    </location>
</feature>
<evidence type="ECO:0000259" key="2">
    <source>
        <dbReference type="Pfam" id="PF20163"/>
    </source>
</evidence>
<feature type="chain" id="PRO_5013365682" description="DUF6536 domain-containing protein" evidence="1">
    <location>
        <begin position="20"/>
        <end position="117"/>
    </location>
</feature>
<dbReference type="OrthoDB" id="4369817at2759"/>
<organism evidence="3 4">
    <name type="scientific">Penicillium vulpinum</name>
    <dbReference type="NCBI Taxonomy" id="29845"/>
    <lineage>
        <taxon>Eukaryota</taxon>
        <taxon>Fungi</taxon>
        <taxon>Dikarya</taxon>
        <taxon>Ascomycota</taxon>
        <taxon>Pezizomycotina</taxon>
        <taxon>Eurotiomycetes</taxon>
        <taxon>Eurotiomycetidae</taxon>
        <taxon>Eurotiales</taxon>
        <taxon>Aspergillaceae</taxon>
        <taxon>Penicillium</taxon>
    </lineage>
</organism>
<evidence type="ECO:0000313" key="4">
    <source>
        <dbReference type="Proteomes" id="UP000191518"/>
    </source>
</evidence>
<protein>
    <recommendedName>
        <fullName evidence="2">DUF6536 domain-containing protein</fullName>
    </recommendedName>
</protein>
<reference evidence="4" key="1">
    <citation type="journal article" date="2017" name="Nat. Microbiol.">
        <title>Global analysis of biosynthetic gene clusters reveals vast potential of secondary metabolite production in Penicillium species.</title>
        <authorList>
            <person name="Nielsen J.C."/>
            <person name="Grijseels S."/>
            <person name="Prigent S."/>
            <person name="Ji B."/>
            <person name="Dainat J."/>
            <person name="Nielsen K.F."/>
            <person name="Frisvad J.C."/>
            <person name="Workman M."/>
            <person name="Nielsen J."/>
        </authorList>
    </citation>
    <scope>NUCLEOTIDE SEQUENCE [LARGE SCALE GENOMIC DNA]</scope>
    <source>
        <strain evidence="4">IBT 29486</strain>
    </source>
</reference>
<keyword evidence="1" id="KW-0732">Signal</keyword>
<dbReference type="InterPro" id="IPR046623">
    <property type="entry name" value="DUF6536"/>
</dbReference>
<dbReference type="Pfam" id="PF20163">
    <property type="entry name" value="DUF6536"/>
    <property type="match status" value="1"/>
</dbReference>
<keyword evidence="4" id="KW-1185">Reference proteome</keyword>
<proteinExistence type="predicted"/>
<name>A0A1V6RGC1_9EURO</name>
<dbReference type="AlphaFoldDB" id="A0A1V6RGC1"/>
<gene>
    <name evidence="3" type="ORF">PENVUL_c051G06548</name>
</gene>
<feature type="domain" description="DUF6536" evidence="2">
    <location>
        <begin position="3"/>
        <end position="41"/>
    </location>
</feature>
<dbReference type="Proteomes" id="UP000191518">
    <property type="component" value="Unassembled WGS sequence"/>
</dbReference>